<evidence type="ECO:0000256" key="3">
    <source>
        <dbReference type="ARBA" id="ARBA00022701"/>
    </source>
</evidence>
<evidence type="ECO:0000256" key="1">
    <source>
        <dbReference type="ARBA" id="ARBA00006489"/>
    </source>
</evidence>
<keyword evidence="4" id="KW-0677">Repeat</keyword>
<keyword evidence="3" id="KW-0493">Microtubule</keyword>
<dbReference type="SUPFAM" id="SSF50998">
    <property type="entry name" value="Quinoprotein alcohol dehydrogenase-like"/>
    <property type="match status" value="1"/>
</dbReference>
<feature type="domain" description="EML-like first beta-propeller" evidence="6">
    <location>
        <begin position="190"/>
        <end position="367"/>
    </location>
</feature>
<keyword evidence="2 5" id="KW-0853">WD repeat</keyword>
<dbReference type="InterPro" id="IPR036322">
    <property type="entry name" value="WD40_repeat_dom_sf"/>
</dbReference>
<comment type="caution">
    <text evidence="8">The sequence shown here is derived from an EMBL/GenBank/DDBJ whole genome shotgun (WGS) entry which is preliminary data.</text>
</comment>
<keyword evidence="9" id="KW-1185">Reference proteome</keyword>
<dbReference type="Pfam" id="PF23414">
    <property type="entry name" value="Beta-prop_EML_2"/>
    <property type="match status" value="1"/>
</dbReference>
<evidence type="ECO:0000259" key="7">
    <source>
        <dbReference type="Pfam" id="PF23414"/>
    </source>
</evidence>
<dbReference type="Pfam" id="PF03451">
    <property type="entry name" value="HELP"/>
    <property type="match status" value="1"/>
</dbReference>
<feature type="domain" description="EML-like first beta-propeller" evidence="6">
    <location>
        <begin position="53"/>
        <end position="175"/>
    </location>
</feature>
<dbReference type="Gene3D" id="2.130.10.10">
    <property type="entry name" value="YVTN repeat-like/Quinoprotein amine dehydrogenase"/>
    <property type="match status" value="3"/>
</dbReference>
<comment type="similarity">
    <text evidence="1">Belongs to the WD repeat EMAP family.</text>
</comment>
<dbReference type="InterPro" id="IPR015943">
    <property type="entry name" value="WD40/YVTN_repeat-like_dom_sf"/>
</dbReference>
<evidence type="ECO:0008006" key="10">
    <source>
        <dbReference type="Google" id="ProtNLM"/>
    </source>
</evidence>
<feature type="domain" description="EML-like second beta-propeller" evidence="7">
    <location>
        <begin position="387"/>
        <end position="653"/>
    </location>
</feature>
<dbReference type="PROSITE" id="PS50294">
    <property type="entry name" value="WD_REPEATS_REGION"/>
    <property type="match status" value="1"/>
</dbReference>
<dbReference type="FunFam" id="2.130.10.10:FF:000040">
    <property type="entry name" value="echinoderm microtubule-associated protein-like 6 isoform X1"/>
    <property type="match status" value="1"/>
</dbReference>
<organism evidence="8 9">
    <name type="scientific">Engystomops pustulosus</name>
    <name type="common">Tungara frog</name>
    <name type="synonym">Physalaemus pustulosus</name>
    <dbReference type="NCBI Taxonomy" id="76066"/>
    <lineage>
        <taxon>Eukaryota</taxon>
        <taxon>Metazoa</taxon>
        <taxon>Chordata</taxon>
        <taxon>Craniata</taxon>
        <taxon>Vertebrata</taxon>
        <taxon>Euteleostomi</taxon>
        <taxon>Amphibia</taxon>
        <taxon>Batrachia</taxon>
        <taxon>Anura</taxon>
        <taxon>Neobatrachia</taxon>
        <taxon>Hyloidea</taxon>
        <taxon>Leptodactylidae</taxon>
        <taxon>Leiuperinae</taxon>
        <taxon>Engystomops</taxon>
    </lineage>
</organism>
<dbReference type="InterPro" id="IPR005108">
    <property type="entry name" value="HELP"/>
</dbReference>
<dbReference type="PANTHER" id="PTHR13720:SF33">
    <property type="entry name" value="HELP DOMAIN-CONTAINING PROTEIN"/>
    <property type="match status" value="1"/>
</dbReference>
<accession>A0AAV7APE0</accession>
<dbReference type="SMART" id="SM00320">
    <property type="entry name" value="WD40"/>
    <property type="match status" value="9"/>
</dbReference>
<name>A0AAV7APE0_ENGPU</name>
<feature type="repeat" description="WD" evidence="5">
    <location>
        <begin position="387"/>
        <end position="421"/>
    </location>
</feature>
<protein>
    <recommendedName>
        <fullName evidence="10">Echinoderm microtubule-associated protein-like 5</fullName>
    </recommendedName>
</protein>
<dbReference type="PROSITE" id="PS50082">
    <property type="entry name" value="WD_REPEATS_2"/>
    <property type="match status" value="2"/>
</dbReference>
<dbReference type="InterPro" id="IPR011047">
    <property type="entry name" value="Quinoprotein_ADH-like_sf"/>
</dbReference>
<dbReference type="EMBL" id="WNYA01000007">
    <property type="protein sequence ID" value="KAG8561918.1"/>
    <property type="molecule type" value="Genomic_DNA"/>
</dbReference>
<evidence type="ECO:0000313" key="8">
    <source>
        <dbReference type="EMBL" id="KAG8561918.1"/>
    </source>
</evidence>
<sequence length="658" mass="73048">MADRTAPNCHLRLEWVYGYRGHQCRNNLYYTAAKEIVYFVAGVGVVYNTREHKQKFYLGHNDDIISLALHPERLLVATGQVGKEPYICVWDSYSVQTVSILKDVHTHGIACLAFDLDGQRLVSVGLDSKNTICVWDWRKGKMLSMAPGHTDRIFDISWDLYQPNKLVSCGVKHIKVSGNSLTSAAGSAGWKAGSKIASKVGHNQRIFVAEFRPDSDTQFVSVGVKHVRFWTLAGRALLSKKGMLSSIEDARMQTMLAVAFGAGNLTFTGTISGDVCVWKDHILSRIVAKAHNGPVFTMYTTLRDGLIVTGGKERPSKEGGAVKLWDQELKRCRAFRLETGQTTDCVRSVCRGKGKILVGTRNAEIIEVGEKNAACNILINGHMDGPIWGLATHPTRDFFLSAAEDGTVRLWDIVDKKMLNKVNLGHAARTVCYSPEGDMVAIGMKNGEFIILLVASLKIWGKKRDRRSAIQDIRFSPDSHYLAVGSSENAVDFYDLTIGPSLNRISYCKDIPSFVLQIDFSADSRYVQVSTGCYKRLVYEVPSGKLLTEQTVIDRITWATWTSVLGDEVVGIWSRHEKSDVTCACVSHSGISLVTGDDFGMVKLFDFPSPEKFAKHKRFMGHSAHVTNIRFTSADRYVVSAGGDDCSLFVWKCVHMPH</sequence>
<dbReference type="InterPro" id="IPR055442">
    <property type="entry name" value="Beta-prop_EML-like_2nd"/>
</dbReference>
<dbReference type="Proteomes" id="UP000824782">
    <property type="component" value="Unassembled WGS sequence"/>
</dbReference>
<proteinExistence type="inferred from homology"/>
<dbReference type="FunFam" id="2.130.10.10:FF:000042">
    <property type="entry name" value="echinoderm microtubule-associated protein-like 6 isoform X1"/>
    <property type="match status" value="1"/>
</dbReference>
<evidence type="ECO:0000313" key="9">
    <source>
        <dbReference type="Proteomes" id="UP000824782"/>
    </source>
</evidence>
<dbReference type="InterPro" id="IPR001680">
    <property type="entry name" value="WD40_rpt"/>
</dbReference>
<dbReference type="AlphaFoldDB" id="A0AAV7APE0"/>
<gene>
    <name evidence="8" type="ORF">GDO81_015529</name>
</gene>
<dbReference type="InterPro" id="IPR055439">
    <property type="entry name" value="Beta-prop_EML_1st"/>
</dbReference>
<dbReference type="PANTHER" id="PTHR13720">
    <property type="entry name" value="WD-40 REPEAT PROTEIN"/>
    <property type="match status" value="1"/>
</dbReference>
<evidence type="ECO:0000256" key="5">
    <source>
        <dbReference type="PROSITE-ProRule" id="PRU00221"/>
    </source>
</evidence>
<dbReference type="SUPFAM" id="SSF50978">
    <property type="entry name" value="WD40 repeat-like"/>
    <property type="match status" value="2"/>
</dbReference>
<feature type="repeat" description="WD" evidence="5">
    <location>
        <begin position="619"/>
        <end position="652"/>
    </location>
</feature>
<evidence type="ECO:0000256" key="2">
    <source>
        <dbReference type="ARBA" id="ARBA00022574"/>
    </source>
</evidence>
<reference evidence="8" key="1">
    <citation type="thesis" date="2020" institute="ProQuest LLC" country="789 East Eisenhower Parkway, Ann Arbor, MI, USA">
        <title>Comparative Genomics and Chromosome Evolution.</title>
        <authorList>
            <person name="Mudd A.B."/>
        </authorList>
    </citation>
    <scope>NUCLEOTIDE SEQUENCE</scope>
    <source>
        <strain evidence="8">237g6f4</strain>
        <tissue evidence="8">Blood</tissue>
    </source>
</reference>
<evidence type="ECO:0000259" key="6">
    <source>
        <dbReference type="Pfam" id="PF23409"/>
    </source>
</evidence>
<evidence type="ECO:0000256" key="4">
    <source>
        <dbReference type="ARBA" id="ARBA00022737"/>
    </source>
</evidence>
<dbReference type="GO" id="GO:0008017">
    <property type="term" value="F:microtubule binding"/>
    <property type="evidence" value="ECO:0007669"/>
    <property type="project" value="TreeGrafter"/>
</dbReference>
<dbReference type="Pfam" id="PF23409">
    <property type="entry name" value="Beta-prop_EML"/>
    <property type="match status" value="2"/>
</dbReference>
<dbReference type="GO" id="GO:0005874">
    <property type="term" value="C:microtubule"/>
    <property type="evidence" value="ECO:0007669"/>
    <property type="project" value="UniProtKB-KW"/>
</dbReference>
<dbReference type="InterPro" id="IPR050630">
    <property type="entry name" value="WD_repeat_EMAP"/>
</dbReference>